<evidence type="ECO:0000259" key="9">
    <source>
        <dbReference type="Pfam" id="PF01379"/>
    </source>
</evidence>
<keyword evidence="5 11" id="KW-0808">Transferase</keyword>
<protein>
    <recommendedName>
        <fullName evidence="8">Hydroxymethylbilane synthase</fullName>
        <ecNumber evidence="8">2.5.1.61</ecNumber>
    </recommendedName>
</protein>
<reference evidence="11 12" key="1">
    <citation type="submission" date="2021-10" db="EMBL/GenBank/DDBJ databases">
        <title>The diversity and Nitrogen Metabolism of Culturable Nitrate-Utilizing Bacteria Within the Oxygen Minimum Zone of the Changjiang (Yangtze River)Estuary.</title>
        <authorList>
            <person name="Zhang D."/>
            <person name="Zheng J."/>
            <person name="Liu S."/>
            <person name="He W."/>
        </authorList>
    </citation>
    <scope>NUCLEOTIDE SEQUENCE [LARGE SCALE GENOMIC DNA]</scope>
    <source>
        <strain evidence="11 12">FXH275-2</strain>
    </source>
</reference>
<comment type="similarity">
    <text evidence="3">Belongs to the HMBS family.</text>
</comment>
<evidence type="ECO:0000256" key="4">
    <source>
        <dbReference type="ARBA" id="ARBA00011245"/>
    </source>
</evidence>
<evidence type="ECO:0000313" key="12">
    <source>
        <dbReference type="Proteomes" id="UP001198830"/>
    </source>
</evidence>
<dbReference type="SUPFAM" id="SSF53850">
    <property type="entry name" value="Periplasmic binding protein-like II"/>
    <property type="match status" value="1"/>
</dbReference>
<comment type="pathway">
    <text evidence="2">Porphyrin-containing compound metabolism; protoporphyrin-IX biosynthesis; coproporphyrinogen-III from 5-aminolevulinate: step 2/4.</text>
</comment>
<dbReference type="PANTHER" id="PTHR11557:SF0">
    <property type="entry name" value="PORPHOBILINOGEN DEAMINASE"/>
    <property type="match status" value="1"/>
</dbReference>
<accession>A0ABS8H6V3</accession>
<comment type="subunit">
    <text evidence="4">Monomer.</text>
</comment>
<dbReference type="GO" id="GO:0004418">
    <property type="term" value="F:hydroxymethylbilane synthase activity"/>
    <property type="evidence" value="ECO:0007669"/>
    <property type="project" value="UniProtKB-EC"/>
</dbReference>
<dbReference type="EMBL" id="JAJGNP010000017">
    <property type="protein sequence ID" value="MCC4234270.1"/>
    <property type="molecule type" value="Genomic_DNA"/>
</dbReference>
<dbReference type="PANTHER" id="PTHR11557">
    <property type="entry name" value="PORPHOBILINOGEN DEAMINASE"/>
    <property type="match status" value="1"/>
</dbReference>
<evidence type="ECO:0000259" key="10">
    <source>
        <dbReference type="Pfam" id="PF03900"/>
    </source>
</evidence>
<proteinExistence type="inferred from homology"/>
<evidence type="ECO:0000256" key="2">
    <source>
        <dbReference type="ARBA" id="ARBA00004735"/>
    </source>
</evidence>
<dbReference type="Pfam" id="PF03900">
    <property type="entry name" value="Porphobil_deamC"/>
    <property type="match status" value="1"/>
</dbReference>
<evidence type="ECO:0000256" key="8">
    <source>
        <dbReference type="NCBIfam" id="TIGR00212"/>
    </source>
</evidence>
<dbReference type="PIRSF" id="PIRSF001438">
    <property type="entry name" value="4pyrrol_synth_OHMeBilane_synth"/>
    <property type="match status" value="1"/>
</dbReference>
<dbReference type="SUPFAM" id="SSF54782">
    <property type="entry name" value="Porphobilinogen deaminase (hydroxymethylbilane synthase), C-terminal domain"/>
    <property type="match status" value="1"/>
</dbReference>
<organism evidence="11 12">
    <name type="scientific">Sphingobium soli</name>
    <dbReference type="NCBI Taxonomy" id="1591116"/>
    <lineage>
        <taxon>Bacteria</taxon>
        <taxon>Pseudomonadati</taxon>
        <taxon>Pseudomonadota</taxon>
        <taxon>Alphaproteobacteria</taxon>
        <taxon>Sphingomonadales</taxon>
        <taxon>Sphingomonadaceae</taxon>
        <taxon>Sphingobium</taxon>
    </lineage>
</organism>
<sequence>MLFTPQSDFGRPLRLGTRGSPLALAQARLTAQALIAAHGWSADAIKIVTVQTSGDRIQDRALADIGGKALWTKELDRALVAGETDLSVHSMKDVETVRHDIFHIAAMLPRADPRDKLIGASSFDALPPNPIVGTSSPRRGAQVKRLRPDATITLFRGNVATRLAKLAAGEVHATLLAAAGLDRLDQGNVGTIIPVDTMLPAPSQGAVGIEILAGNAPVIEAVAAINHRDTFDTVMMERAVLRGLGGTCHSPIAALALVDGDDLMLRAEIISPDGQETVSENLRLACGDLDAGEALGRALLDRASPALRALFEA</sequence>
<dbReference type="InterPro" id="IPR022418">
    <property type="entry name" value="Porphobilinogen_deaminase_C"/>
</dbReference>
<dbReference type="InterPro" id="IPR022417">
    <property type="entry name" value="Porphobilin_deaminase_N"/>
</dbReference>
<feature type="domain" description="Porphobilinogen deaminase N-terminal" evidence="9">
    <location>
        <begin position="13"/>
        <end position="216"/>
    </location>
</feature>
<dbReference type="Pfam" id="PF01379">
    <property type="entry name" value="Porphobil_deam"/>
    <property type="match status" value="1"/>
</dbReference>
<dbReference type="InterPro" id="IPR000860">
    <property type="entry name" value="HemC"/>
</dbReference>
<dbReference type="Gene3D" id="3.40.190.10">
    <property type="entry name" value="Periplasmic binding protein-like II"/>
    <property type="match status" value="2"/>
</dbReference>
<name>A0ABS8H6V3_9SPHN</name>
<keyword evidence="6" id="KW-0627">Porphyrin biosynthesis</keyword>
<evidence type="ECO:0000313" key="11">
    <source>
        <dbReference type="EMBL" id="MCC4234270.1"/>
    </source>
</evidence>
<comment type="caution">
    <text evidence="11">The sequence shown here is derived from an EMBL/GenBank/DDBJ whole genome shotgun (WGS) entry which is preliminary data.</text>
</comment>
<dbReference type="RefSeq" id="WP_228227871.1">
    <property type="nucleotide sequence ID" value="NZ_JAJGNP010000017.1"/>
</dbReference>
<evidence type="ECO:0000256" key="6">
    <source>
        <dbReference type="ARBA" id="ARBA00023244"/>
    </source>
</evidence>
<evidence type="ECO:0000256" key="3">
    <source>
        <dbReference type="ARBA" id="ARBA00005638"/>
    </source>
</evidence>
<dbReference type="Proteomes" id="UP001198830">
    <property type="component" value="Unassembled WGS sequence"/>
</dbReference>
<evidence type="ECO:0000256" key="7">
    <source>
        <dbReference type="ARBA" id="ARBA00048169"/>
    </source>
</evidence>
<evidence type="ECO:0000256" key="1">
    <source>
        <dbReference type="ARBA" id="ARBA00002869"/>
    </source>
</evidence>
<dbReference type="EC" id="2.5.1.61" evidence="8"/>
<dbReference type="Gene3D" id="3.30.160.40">
    <property type="entry name" value="Porphobilinogen deaminase, C-terminal domain"/>
    <property type="match status" value="1"/>
</dbReference>
<dbReference type="InterPro" id="IPR036803">
    <property type="entry name" value="Porphobilinogen_deaminase_C_sf"/>
</dbReference>
<gene>
    <name evidence="11" type="primary">hemC</name>
    <name evidence="11" type="ORF">LL253_16455</name>
</gene>
<comment type="function">
    <text evidence="1">Tetrapolymerization of the monopyrrole PBG into the hydroxymethylbilane pre-uroporphyrinogen in several discrete steps.</text>
</comment>
<dbReference type="NCBIfam" id="TIGR00212">
    <property type="entry name" value="hemC"/>
    <property type="match status" value="1"/>
</dbReference>
<feature type="domain" description="Porphobilinogen deaminase C-terminal" evidence="10">
    <location>
        <begin position="233"/>
        <end position="299"/>
    </location>
</feature>
<dbReference type="PRINTS" id="PR00151">
    <property type="entry name" value="PORPHBDMNASE"/>
</dbReference>
<comment type="catalytic activity">
    <reaction evidence="7">
        <text>4 porphobilinogen + H2O = hydroxymethylbilane + 4 NH4(+)</text>
        <dbReference type="Rhea" id="RHEA:13185"/>
        <dbReference type="ChEBI" id="CHEBI:15377"/>
        <dbReference type="ChEBI" id="CHEBI:28938"/>
        <dbReference type="ChEBI" id="CHEBI:57845"/>
        <dbReference type="ChEBI" id="CHEBI:58126"/>
        <dbReference type="EC" id="2.5.1.61"/>
    </reaction>
</comment>
<evidence type="ECO:0000256" key="5">
    <source>
        <dbReference type="ARBA" id="ARBA00022679"/>
    </source>
</evidence>
<keyword evidence="12" id="KW-1185">Reference proteome</keyword>